<dbReference type="NCBIfam" id="TIGR00057">
    <property type="entry name" value="L-threonylcarbamoyladenylate synthase"/>
    <property type="match status" value="1"/>
</dbReference>
<sequence length="205" mass="22641">MKIIKINEDIPESDKIEIARNVMKQGSIIVYPTDTVYGIGANILDEKAILKVFSIKKRPKNKPLSICVSRIQDIKKIAYMDLKTEEVVAKILPGPFTLILKKKNNVSPFLSAGSNKIGIRIPDNKVCRELSKDFPITSTSANISGHDIPESTEEVLKQLGSSVDMILDAGICKHGIPSTVIDMTVYPPEIIRKGAGYEVFIESMI</sequence>
<comment type="subcellular location">
    <subcellularLocation>
        <location evidence="1">Cytoplasm</location>
    </subcellularLocation>
</comment>
<protein>
    <recommendedName>
        <fullName evidence="10">L-threonylcarbamoyladenylate synthase</fullName>
        <ecNumber evidence="3">2.7.7.87</ecNumber>
    </recommendedName>
    <alternativeName>
        <fullName evidence="10">L-threonylcarbamoyladenylate synthase</fullName>
    </alternativeName>
</protein>
<dbReference type="GO" id="GO:0006450">
    <property type="term" value="P:regulation of translational fidelity"/>
    <property type="evidence" value="ECO:0007669"/>
    <property type="project" value="TreeGrafter"/>
</dbReference>
<comment type="similarity">
    <text evidence="2">Belongs to the SUA5 family.</text>
</comment>
<comment type="caution">
    <text evidence="13">The sequence shown here is derived from an EMBL/GenBank/DDBJ whole genome shotgun (WGS) entry which is preliminary data.</text>
</comment>
<keyword evidence="6" id="KW-0819">tRNA processing</keyword>
<organism evidence="13 14">
    <name type="scientific">Methanobacterium spitsbergense</name>
    <dbReference type="NCBI Taxonomy" id="2874285"/>
    <lineage>
        <taxon>Archaea</taxon>
        <taxon>Methanobacteriati</taxon>
        <taxon>Methanobacteriota</taxon>
        <taxon>Methanomada group</taxon>
        <taxon>Methanobacteria</taxon>
        <taxon>Methanobacteriales</taxon>
        <taxon>Methanobacteriaceae</taxon>
        <taxon>Methanobacterium</taxon>
    </lineage>
</organism>
<evidence type="ECO:0000256" key="4">
    <source>
        <dbReference type="ARBA" id="ARBA00022490"/>
    </source>
</evidence>
<comment type="catalytic activity">
    <reaction evidence="11">
        <text>L-threonine + hydrogencarbonate + ATP = L-threonylcarbamoyladenylate + diphosphate + H2O</text>
        <dbReference type="Rhea" id="RHEA:36407"/>
        <dbReference type="ChEBI" id="CHEBI:15377"/>
        <dbReference type="ChEBI" id="CHEBI:17544"/>
        <dbReference type="ChEBI" id="CHEBI:30616"/>
        <dbReference type="ChEBI" id="CHEBI:33019"/>
        <dbReference type="ChEBI" id="CHEBI:57926"/>
        <dbReference type="ChEBI" id="CHEBI:73682"/>
        <dbReference type="EC" id="2.7.7.87"/>
    </reaction>
</comment>
<evidence type="ECO:0000256" key="7">
    <source>
        <dbReference type="ARBA" id="ARBA00022695"/>
    </source>
</evidence>
<feature type="domain" description="YrdC-like" evidence="12">
    <location>
        <begin position="13"/>
        <end position="196"/>
    </location>
</feature>
<dbReference type="RefSeq" id="WP_223791609.1">
    <property type="nucleotide sequence ID" value="NZ_JAIOUQ010000009.1"/>
</dbReference>
<dbReference type="AlphaFoldDB" id="A0A8T5UVT2"/>
<evidence type="ECO:0000256" key="1">
    <source>
        <dbReference type="ARBA" id="ARBA00004496"/>
    </source>
</evidence>
<dbReference type="Pfam" id="PF01300">
    <property type="entry name" value="Sua5_yciO_yrdC"/>
    <property type="match status" value="1"/>
</dbReference>
<keyword evidence="8" id="KW-0547">Nucleotide-binding</keyword>
<dbReference type="GO" id="GO:0061710">
    <property type="term" value="F:L-threonylcarbamoyladenylate synthase"/>
    <property type="evidence" value="ECO:0007669"/>
    <property type="project" value="UniProtKB-EC"/>
</dbReference>
<keyword evidence="7" id="KW-0548">Nucleotidyltransferase</keyword>
<dbReference type="GO" id="GO:0008033">
    <property type="term" value="P:tRNA processing"/>
    <property type="evidence" value="ECO:0007669"/>
    <property type="project" value="UniProtKB-KW"/>
</dbReference>
<dbReference type="PROSITE" id="PS51163">
    <property type="entry name" value="YRDC"/>
    <property type="match status" value="1"/>
</dbReference>
<evidence type="ECO:0000256" key="5">
    <source>
        <dbReference type="ARBA" id="ARBA00022679"/>
    </source>
</evidence>
<dbReference type="PANTHER" id="PTHR17490:SF16">
    <property type="entry name" value="THREONYLCARBAMOYL-AMP SYNTHASE"/>
    <property type="match status" value="1"/>
</dbReference>
<dbReference type="Gene3D" id="3.90.870.10">
    <property type="entry name" value="DHBP synthase"/>
    <property type="match status" value="1"/>
</dbReference>
<keyword evidence="14" id="KW-1185">Reference proteome</keyword>
<evidence type="ECO:0000256" key="6">
    <source>
        <dbReference type="ARBA" id="ARBA00022694"/>
    </source>
</evidence>
<evidence type="ECO:0000313" key="13">
    <source>
        <dbReference type="EMBL" id="MBZ2166026.1"/>
    </source>
</evidence>
<proteinExistence type="inferred from homology"/>
<evidence type="ECO:0000256" key="9">
    <source>
        <dbReference type="ARBA" id="ARBA00022840"/>
    </source>
</evidence>
<name>A0A8T5UVT2_9EURY</name>
<keyword evidence="9" id="KW-0067">ATP-binding</keyword>
<evidence type="ECO:0000313" key="14">
    <source>
        <dbReference type="Proteomes" id="UP000825933"/>
    </source>
</evidence>
<keyword evidence="5" id="KW-0808">Transferase</keyword>
<dbReference type="Proteomes" id="UP000825933">
    <property type="component" value="Unassembled WGS sequence"/>
</dbReference>
<evidence type="ECO:0000256" key="3">
    <source>
        <dbReference type="ARBA" id="ARBA00012584"/>
    </source>
</evidence>
<dbReference type="SUPFAM" id="SSF55821">
    <property type="entry name" value="YrdC/RibB"/>
    <property type="match status" value="1"/>
</dbReference>
<dbReference type="GO" id="GO:0003725">
    <property type="term" value="F:double-stranded RNA binding"/>
    <property type="evidence" value="ECO:0007669"/>
    <property type="project" value="InterPro"/>
</dbReference>
<reference evidence="14" key="1">
    <citation type="journal article" date="2022" name="Microbiol. Resour. Announc.">
        <title>Draft Genome Sequence of a Methanogenic Archaeon from West Spitsbergen Permafrost.</title>
        <authorList>
            <person name="Trubitsyn V."/>
            <person name="Rivkina E."/>
            <person name="Shcherbakova V."/>
        </authorList>
    </citation>
    <scope>NUCLEOTIDE SEQUENCE [LARGE SCALE GENOMIC DNA]</scope>
    <source>
        <strain evidence="14">VT</strain>
    </source>
</reference>
<evidence type="ECO:0000256" key="11">
    <source>
        <dbReference type="ARBA" id="ARBA00048366"/>
    </source>
</evidence>
<dbReference type="InterPro" id="IPR017945">
    <property type="entry name" value="DHBP_synth_RibB-like_a/b_dom"/>
</dbReference>
<dbReference type="InterPro" id="IPR050156">
    <property type="entry name" value="TC-AMP_synthase_SUA5"/>
</dbReference>
<dbReference type="EC" id="2.7.7.87" evidence="3"/>
<evidence type="ECO:0000259" key="12">
    <source>
        <dbReference type="PROSITE" id="PS51163"/>
    </source>
</evidence>
<evidence type="ECO:0000256" key="8">
    <source>
        <dbReference type="ARBA" id="ARBA00022741"/>
    </source>
</evidence>
<dbReference type="GO" id="GO:0000049">
    <property type="term" value="F:tRNA binding"/>
    <property type="evidence" value="ECO:0007669"/>
    <property type="project" value="TreeGrafter"/>
</dbReference>
<dbReference type="EMBL" id="JAIOUQ010000009">
    <property type="protein sequence ID" value="MBZ2166026.1"/>
    <property type="molecule type" value="Genomic_DNA"/>
</dbReference>
<evidence type="ECO:0000256" key="2">
    <source>
        <dbReference type="ARBA" id="ARBA00007663"/>
    </source>
</evidence>
<accession>A0A8T5UVT2</accession>
<dbReference type="PANTHER" id="PTHR17490">
    <property type="entry name" value="SUA5"/>
    <property type="match status" value="1"/>
</dbReference>
<dbReference type="GO" id="GO:0005524">
    <property type="term" value="F:ATP binding"/>
    <property type="evidence" value="ECO:0007669"/>
    <property type="project" value="UniProtKB-KW"/>
</dbReference>
<gene>
    <name evidence="13" type="ORF">K8N75_08245</name>
</gene>
<evidence type="ECO:0000256" key="10">
    <source>
        <dbReference type="ARBA" id="ARBA00029774"/>
    </source>
</evidence>
<dbReference type="GO" id="GO:0005737">
    <property type="term" value="C:cytoplasm"/>
    <property type="evidence" value="ECO:0007669"/>
    <property type="project" value="UniProtKB-SubCell"/>
</dbReference>
<dbReference type="InterPro" id="IPR006070">
    <property type="entry name" value="Sua5-like_dom"/>
</dbReference>
<keyword evidence="4" id="KW-0963">Cytoplasm</keyword>